<name>K8DYP2_9FIRM</name>
<dbReference type="SUPFAM" id="SSF52733">
    <property type="entry name" value="Nicotinate mononucleotide:5,6-dimethylbenzimidazole phosphoribosyltransferase (CobT)"/>
    <property type="match status" value="1"/>
</dbReference>
<evidence type="ECO:0000256" key="9">
    <source>
        <dbReference type="ARBA" id="ARBA00030686"/>
    </source>
</evidence>
<dbReference type="GO" id="GO:0008939">
    <property type="term" value="F:nicotinate-nucleotide-dimethylbenzimidazole phosphoribosyltransferase activity"/>
    <property type="evidence" value="ECO:0007669"/>
    <property type="project" value="UniProtKB-UniRule"/>
</dbReference>
<keyword evidence="6 11" id="KW-0169">Cobalamin biosynthesis</keyword>
<evidence type="ECO:0000256" key="6">
    <source>
        <dbReference type="ARBA" id="ARBA00022573"/>
    </source>
</evidence>
<evidence type="ECO:0000256" key="1">
    <source>
        <dbReference type="ARBA" id="ARBA00002197"/>
    </source>
</evidence>
<evidence type="ECO:0000256" key="7">
    <source>
        <dbReference type="ARBA" id="ARBA00022676"/>
    </source>
</evidence>
<comment type="similarity">
    <text evidence="3 11">Belongs to the CobT family.</text>
</comment>
<dbReference type="NCBIfam" id="NF000996">
    <property type="entry name" value="PRK00105.1"/>
    <property type="match status" value="1"/>
</dbReference>
<dbReference type="STRING" id="1121428.DESHY_160118"/>
<keyword evidence="13" id="KW-1185">Reference proteome</keyword>
<evidence type="ECO:0000256" key="5">
    <source>
        <dbReference type="ARBA" id="ARBA00015486"/>
    </source>
</evidence>
<dbReference type="GO" id="GO:0009236">
    <property type="term" value="P:cobalamin biosynthetic process"/>
    <property type="evidence" value="ECO:0007669"/>
    <property type="project" value="UniProtKB-UniRule"/>
</dbReference>
<keyword evidence="7 11" id="KW-0328">Glycosyltransferase</keyword>
<dbReference type="InterPro" id="IPR003200">
    <property type="entry name" value="Nict_dMeBzImd_PRibTrfase"/>
</dbReference>
<dbReference type="CDD" id="cd02439">
    <property type="entry name" value="DMB-PRT_CobT"/>
    <property type="match status" value="1"/>
</dbReference>
<evidence type="ECO:0000313" key="13">
    <source>
        <dbReference type="Proteomes" id="UP000009315"/>
    </source>
</evidence>
<dbReference type="NCBIfam" id="TIGR03160">
    <property type="entry name" value="cobT_DBIPRT"/>
    <property type="match status" value="1"/>
</dbReference>
<dbReference type="RefSeq" id="WP_008411152.1">
    <property type="nucleotide sequence ID" value="NZ_CAOS01000008.1"/>
</dbReference>
<comment type="caution">
    <text evidence="12">The sequence shown here is derived from an EMBL/GenBank/DDBJ whole genome shotgun (WGS) entry which is preliminary data.</text>
</comment>
<dbReference type="UniPathway" id="UPA00061">
    <property type="reaction ID" value="UER00516"/>
</dbReference>
<organism evidence="12 13">
    <name type="scientific">Desulforamulus hydrothermalis Lam5 = DSM 18033</name>
    <dbReference type="NCBI Taxonomy" id="1121428"/>
    <lineage>
        <taxon>Bacteria</taxon>
        <taxon>Bacillati</taxon>
        <taxon>Bacillota</taxon>
        <taxon>Clostridia</taxon>
        <taxon>Eubacteriales</taxon>
        <taxon>Peptococcaceae</taxon>
        <taxon>Desulforamulus</taxon>
    </lineage>
</organism>
<dbReference type="FunFam" id="3.40.50.10210:FF:000001">
    <property type="entry name" value="Nicotinate-nucleotide--dimethylbenzimidazole phosphoribosyltransferase"/>
    <property type="match status" value="1"/>
</dbReference>
<evidence type="ECO:0000313" key="12">
    <source>
        <dbReference type="EMBL" id="CCO07994.1"/>
    </source>
</evidence>
<keyword evidence="8 11" id="KW-0808">Transferase</keyword>
<reference evidence="12 13" key="1">
    <citation type="journal article" date="2013" name="Genome Announc.">
        <title>Genome Sequence of the Sulfate-Reducing Bacterium Desulfotomaculum hydrothermale Lam5(T).</title>
        <authorList>
            <person name="Amin O."/>
            <person name="Fardeau M.L."/>
            <person name="Valette O."/>
            <person name="Hirschler-Rea A."/>
            <person name="Barbe V."/>
            <person name="Medigue C."/>
            <person name="Vacherie B."/>
            <person name="Ollivier B."/>
            <person name="Bertin P.N."/>
            <person name="Dolla A."/>
        </authorList>
    </citation>
    <scope>NUCLEOTIDE SEQUENCE [LARGE SCALE GENOMIC DNA]</scope>
    <source>
        <strain evidence="13">Lam5 / DSM 18033</strain>
    </source>
</reference>
<accession>K8DYP2</accession>
<dbReference type="Proteomes" id="UP000009315">
    <property type="component" value="Unassembled WGS sequence"/>
</dbReference>
<dbReference type="EMBL" id="CAOS01000008">
    <property type="protein sequence ID" value="CCO07994.1"/>
    <property type="molecule type" value="Genomic_DNA"/>
</dbReference>
<evidence type="ECO:0000256" key="11">
    <source>
        <dbReference type="HAMAP-Rule" id="MF_00230"/>
    </source>
</evidence>
<comment type="catalytic activity">
    <reaction evidence="10 11">
        <text>5,6-dimethylbenzimidazole + nicotinate beta-D-ribonucleotide = alpha-ribazole 5'-phosphate + nicotinate + H(+)</text>
        <dbReference type="Rhea" id="RHEA:11196"/>
        <dbReference type="ChEBI" id="CHEBI:15378"/>
        <dbReference type="ChEBI" id="CHEBI:15890"/>
        <dbReference type="ChEBI" id="CHEBI:32544"/>
        <dbReference type="ChEBI" id="CHEBI:57502"/>
        <dbReference type="ChEBI" id="CHEBI:57918"/>
        <dbReference type="EC" id="2.4.2.21"/>
    </reaction>
</comment>
<dbReference type="Gene3D" id="3.40.50.10210">
    <property type="match status" value="1"/>
</dbReference>
<dbReference type="Gene3D" id="1.10.1610.10">
    <property type="match status" value="1"/>
</dbReference>
<comment type="function">
    <text evidence="1 11">Catalyzes the synthesis of alpha-ribazole-5'-phosphate from nicotinate mononucleotide (NAMN) and 5,6-dimethylbenzimidazole (DMB).</text>
</comment>
<dbReference type="AlphaFoldDB" id="K8DYP2"/>
<dbReference type="PANTHER" id="PTHR43463">
    <property type="entry name" value="NICOTINATE-NUCLEOTIDE--DIMETHYLBENZIMIDAZOLE PHOSPHORIBOSYLTRANSFERASE"/>
    <property type="match status" value="1"/>
</dbReference>
<dbReference type="InterPro" id="IPR017846">
    <property type="entry name" value="Nict_dMeBzImd_PRibTrfase_bact"/>
</dbReference>
<dbReference type="OrthoDB" id="9781491at2"/>
<evidence type="ECO:0000256" key="10">
    <source>
        <dbReference type="ARBA" id="ARBA00047340"/>
    </source>
</evidence>
<evidence type="ECO:0000256" key="8">
    <source>
        <dbReference type="ARBA" id="ARBA00022679"/>
    </source>
</evidence>
<protein>
    <recommendedName>
        <fullName evidence="5 11">Nicotinate-nucleotide--dimethylbenzimidazole phosphoribosyltransferase</fullName>
        <shortName evidence="11">NN:DBI PRT</shortName>
        <ecNumber evidence="4 11">2.4.2.21</ecNumber>
    </recommendedName>
    <alternativeName>
        <fullName evidence="9 11">N(1)-alpha-phosphoribosyltransferase</fullName>
    </alternativeName>
</protein>
<dbReference type="Pfam" id="PF02277">
    <property type="entry name" value="DBI_PRT"/>
    <property type="match status" value="1"/>
</dbReference>
<feature type="active site" description="Proton acceptor" evidence="11">
    <location>
        <position position="319"/>
    </location>
</feature>
<proteinExistence type="inferred from homology"/>
<comment type="pathway">
    <text evidence="2 11">Nucleoside biosynthesis; alpha-ribazole biosynthesis; alpha-ribazole from 5,6-dimethylbenzimidazole: step 1/2.</text>
</comment>
<gene>
    <name evidence="11 12" type="primary">cobT</name>
    <name evidence="12" type="ORF">DESHY_160118</name>
</gene>
<evidence type="ECO:0000256" key="3">
    <source>
        <dbReference type="ARBA" id="ARBA00007110"/>
    </source>
</evidence>
<dbReference type="InterPro" id="IPR023195">
    <property type="entry name" value="Nict_dMeBzImd_PRibTrfase_N"/>
</dbReference>
<sequence>MSLLAQTLEKITPPDYNCEELAQQRLDNLTKPPGSLGVLEDIARRLAGMQGTPLPRLPQEKVSLVLAGDHGVVAEGVSAFPQEVTPQMVLNFLRGGAAINVLARRAGARVVVADIGVAGPVIAHEGLVNCRVKAGTDNFVHGPAMSRQEAVTALETGITLLKQQVKQRPALVGIGEMGIGNTTASTAVLAAFSGLPAEQITGRGTGIDETRRQHKAAVVERALKVNRPDARDGLDVLAKVGGLEIAGMAGIILGCAAEKIPVVLDGFISCAAALVARSLAPLSAAYMLASHRSQEPGHAIMLEMLGLKPMLQMAMRLGEGTGAALAFPIIEAAICIINEMATFAEAGVSQGE</sequence>
<dbReference type="PANTHER" id="PTHR43463:SF1">
    <property type="entry name" value="NICOTINATE-NUCLEOTIDE--DIMETHYLBENZIMIDAZOLE PHOSPHORIBOSYLTRANSFERASE"/>
    <property type="match status" value="1"/>
</dbReference>
<dbReference type="InterPro" id="IPR036087">
    <property type="entry name" value="Nict_dMeBzImd_PRibTrfase_sf"/>
</dbReference>
<evidence type="ECO:0000256" key="2">
    <source>
        <dbReference type="ARBA" id="ARBA00005049"/>
    </source>
</evidence>
<evidence type="ECO:0000256" key="4">
    <source>
        <dbReference type="ARBA" id="ARBA00011991"/>
    </source>
</evidence>
<dbReference type="eggNOG" id="COG2038">
    <property type="taxonomic scope" value="Bacteria"/>
</dbReference>
<dbReference type="HAMAP" id="MF_00230">
    <property type="entry name" value="CobT"/>
    <property type="match status" value="1"/>
</dbReference>
<dbReference type="EC" id="2.4.2.21" evidence="4 11"/>